<dbReference type="InterPro" id="IPR053378">
    <property type="entry name" value="Prenyl_diphosphate_synthase"/>
</dbReference>
<sequence length="296" mass="31524">MSSFDLDSYLQTQVERVENLLRSRSEEMGVHVPPRLLESMRYSLLAGGKRLRPVLCLAFAEAVLKQSNVPRMVEDSACALEFIHTYSLVHDDLPSMDDDDMRRGRPTNHKVYGEAMAILAGDSLLTDAFALVAGGPEPVRGALCRELAVAAGSAGMVGGQVLDIAEDRPAHIDYLTRMHRLKTGALIRAACRMGVLAAGGDADALARADTYGDSVGLAFQIADDVLDVTGDASSMGKPVGADAAAGRFTFPAVLGLEESKQLAARKVAEAIAAVKTLEPQDGPLAALARYSVERRS</sequence>
<comment type="cofactor">
    <cofactor evidence="1">
        <name>Mg(2+)</name>
        <dbReference type="ChEBI" id="CHEBI:18420"/>
    </cofactor>
</comment>
<dbReference type="SUPFAM" id="SSF48576">
    <property type="entry name" value="Terpenoid synthases"/>
    <property type="match status" value="1"/>
</dbReference>
<dbReference type="PROSITE" id="PS00723">
    <property type="entry name" value="POLYPRENYL_SYNTHASE_1"/>
    <property type="match status" value="1"/>
</dbReference>
<dbReference type="PANTHER" id="PTHR43281">
    <property type="entry name" value="FARNESYL DIPHOSPHATE SYNTHASE"/>
    <property type="match status" value="1"/>
</dbReference>
<gene>
    <name evidence="8" type="ORF">OV287_34795</name>
</gene>
<dbReference type="Proteomes" id="UP001207654">
    <property type="component" value="Unassembled WGS sequence"/>
</dbReference>
<proteinExistence type="inferred from homology"/>
<reference evidence="8 9" key="1">
    <citation type="submission" date="2022-11" db="EMBL/GenBank/DDBJ databases">
        <title>Minimal conservation of predation-associated metabolite biosynthetic gene clusters underscores biosynthetic potential of Myxococcota including descriptions for ten novel species: Archangium lansinium sp. nov., Myxococcus landrumus sp. nov., Nannocystis bai.</title>
        <authorList>
            <person name="Ahearne A."/>
            <person name="Stevens C."/>
            <person name="Phillips K."/>
        </authorList>
    </citation>
    <scope>NUCLEOTIDE SEQUENCE [LARGE SCALE GENOMIC DNA]</scope>
    <source>
        <strain evidence="8 9">MIWBW</strain>
    </source>
</reference>
<keyword evidence="9" id="KW-1185">Reference proteome</keyword>
<evidence type="ECO:0000256" key="6">
    <source>
        <dbReference type="ARBA" id="ARBA00023229"/>
    </source>
</evidence>
<organism evidence="8 9">
    <name type="scientific">Archangium lansingense</name>
    <dbReference type="NCBI Taxonomy" id="2995310"/>
    <lineage>
        <taxon>Bacteria</taxon>
        <taxon>Pseudomonadati</taxon>
        <taxon>Myxococcota</taxon>
        <taxon>Myxococcia</taxon>
        <taxon>Myxococcales</taxon>
        <taxon>Cystobacterineae</taxon>
        <taxon>Archangiaceae</taxon>
        <taxon>Archangium</taxon>
    </lineage>
</organism>
<keyword evidence="6" id="KW-0414">Isoprene biosynthesis</keyword>
<dbReference type="PANTHER" id="PTHR43281:SF1">
    <property type="entry name" value="FARNESYL DIPHOSPHATE SYNTHASE"/>
    <property type="match status" value="1"/>
</dbReference>
<evidence type="ECO:0000256" key="7">
    <source>
        <dbReference type="RuleBase" id="RU004466"/>
    </source>
</evidence>
<dbReference type="Pfam" id="PF00348">
    <property type="entry name" value="polyprenyl_synt"/>
    <property type="match status" value="1"/>
</dbReference>
<name>A0ABT4ADA3_9BACT</name>
<evidence type="ECO:0000256" key="1">
    <source>
        <dbReference type="ARBA" id="ARBA00001946"/>
    </source>
</evidence>
<dbReference type="InterPro" id="IPR033749">
    <property type="entry name" value="Polyprenyl_synt_CS"/>
</dbReference>
<accession>A0ABT4ADA3</accession>
<evidence type="ECO:0000256" key="5">
    <source>
        <dbReference type="ARBA" id="ARBA00022842"/>
    </source>
</evidence>
<evidence type="ECO:0000256" key="2">
    <source>
        <dbReference type="ARBA" id="ARBA00006706"/>
    </source>
</evidence>
<dbReference type="CDD" id="cd00685">
    <property type="entry name" value="Trans_IPPS_HT"/>
    <property type="match status" value="1"/>
</dbReference>
<dbReference type="SFLD" id="SFLDS00005">
    <property type="entry name" value="Isoprenoid_Synthase_Type_I"/>
    <property type="match status" value="1"/>
</dbReference>
<evidence type="ECO:0000313" key="8">
    <source>
        <dbReference type="EMBL" id="MCY1079640.1"/>
    </source>
</evidence>
<dbReference type="NCBIfam" id="NF045485">
    <property type="entry name" value="FPPsyn"/>
    <property type="match status" value="1"/>
</dbReference>
<evidence type="ECO:0000313" key="9">
    <source>
        <dbReference type="Proteomes" id="UP001207654"/>
    </source>
</evidence>
<dbReference type="SFLD" id="SFLDG01017">
    <property type="entry name" value="Polyprenyl_Transferase_Like"/>
    <property type="match status" value="1"/>
</dbReference>
<evidence type="ECO:0000256" key="3">
    <source>
        <dbReference type="ARBA" id="ARBA00022679"/>
    </source>
</evidence>
<comment type="similarity">
    <text evidence="2 7">Belongs to the FPP/GGPP synthase family.</text>
</comment>
<dbReference type="EMBL" id="JAPNKA010000001">
    <property type="protein sequence ID" value="MCY1079640.1"/>
    <property type="molecule type" value="Genomic_DNA"/>
</dbReference>
<dbReference type="PROSITE" id="PS00444">
    <property type="entry name" value="POLYPRENYL_SYNTHASE_2"/>
    <property type="match status" value="1"/>
</dbReference>
<keyword evidence="4" id="KW-0479">Metal-binding</keyword>
<keyword evidence="5" id="KW-0460">Magnesium</keyword>
<comment type="caution">
    <text evidence="8">The sequence shown here is derived from an EMBL/GenBank/DDBJ whole genome shotgun (WGS) entry which is preliminary data.</text>
</comment>
<dbReference type="RefSeq" id="WP_267538346.1">
    <property type="nucleotide sequence ID" value="NZ_JAPNKA010000001.1"/>
</dbReference>
<dbReference type="InterPro" id="IPR000092">
    <property type="entry name" value="Polyprenyl_synt"/>
</dbReference>
<protein>
    <submittedName>
        <fullName evidence="8">Polyprenyl synthetase family protein</fullName>
    </submittedName>
</protein>
<evidence type="ECO:0000256" key="4">
    <source>
        <dbReference type="ARBA" id="ARBA00022723"/>
    </source>
</evidence>
<dbReference type="Gene3D" id="1.10.600.10">
    <property type="entry name" value="Farnesyl Diphosphate Synthase"/>
    <property type="match status" value="1"/>
</dbReference>
<keyword evidence="3 7" id="KW-0808">Transferase</keyword>
<dbReference type="InterPro" id="IPR008949">
    <property type="entry name" value="Isoprenoid_synthase_dom_sf"/>
</dbReference>